<evidence type="ECO:0000313" key="1">
    <source>
        <dbReference type="EMBL" id="EGS37989.1"/>
    </source>
</evidence>
<keyword evidence="2" id="KW-1185">Reference proteome</keyword>
<organism evidence="1 2">
    <name type="scientific">Limosilactobacillus oris F0423</name>
    <dbReference type="NCBI Taxonomy" id="944562"/>
    <lineage>
        <taxon>Bacteria</taxon>
        <taxon>Bacillati</taxon>
        <taxon>Bacillota</taxon>
        <taxon>Bacilli</taxon>
        <taxon>Lactobacillales</taxon>
        <taxon>Lactobacillaceae</taxon>
        <taxon>Limosilactobacillus</taxon>
    </lineage>
</organism>
<reference evidence="1 2" key="1">
    <citation type="submission" date="2011-05" db="EMBL/GenBank/DDBJ databases">
        <authorList>
            <person name="Durkin A.S."/>
            <person name="Kim M."/>
            <person name="Radune D."/>
            <person name="Hostetler J."/>
            <person name="Torralba M."/>
            <person name="Gillis M."/>
            <person name="Methe B."/>
            <person name="Sutton G."/>
            <person name="Nelson K.E."/>
        </authorList>
    </citation>
    <scope>NUCLEOTIDE SEQUENCE [LARGE SCALE GENOMIC DNA]</scope>
    <source>
        <strain evidence="1 2">F0423</strain>
    </source>
</reference>
<evidence type="ECO:0000313" key="2">
    <source>
        <dbReference type="Proteomes" id="UP000006035"/>
    </source>
</evidence>
<dbReference type="Proteomes" id="UP000006035">
    <property type="component" value="Unassembled WGS sequence"/>
</dbReference>
<comment type="caution">
    <text evidence="1">The sequence shown here is derived from an EMBL/GenBank/DDBJ whole genome shotgun (WGS) entry which is preliminary data.</text>
</comment>
<gene>
    <name evidence="1" type="ORF">HMPREF9102_0305</name>
</gene>
<proteinExistence type="predicted"/>
<protein>
    <submittedName>
        <fullName evidence="1">Uncharacterized protein</fullName>
    </submittedName>
</protein>
<name>A0ABN0D6G4_9LACO</name>
<sequence length="41" mass="4892">MVIDRHTTFLLYYVILFQFTIKAGCSFEIDQGIAVNYKEFR</sequence>
<dbReference type="EMBL" id="AFTL01000009">
    <property type="protein sequence ID" value="EGS37989.1"/>
    <property type="molecule type" value="Genomic_DNA"/>
</dbReference>
<accession>A0ABN0D6G4</accession>